<dbReference type="Gene3D" id="3.40.640.10">
    <property type="entry name" value="Type I PLP-dependent aspartate aminotransferase-like (Major domain)"/>
    <property type="match status" value="1"/>
</dbReference>
<feature type="modified residue" description="N6-(pyridoxal phosphate)lysine" evidence="5">
    <location>
        <position position="318"/>
    </location>
</feature>
<gene>
    <name evidence="7" type="ORF">TsFJ059_001805</name>
</gene>
<dbReference type="Pfam" id="PF00282">
    <property type="entry name" value="Pyridoxal_deC"/>
    <property type="match status" value="1"/>
</dbReference>
<comment type="cofactor">
    <cofactor evidence="1 5 6">
        <name>pyridoxal 5'-phosphate</name>
        <dbReference type="ChEBI" id="CHEBI:597326"/>
    </cofactor>
</comment>
<keyword evidence="8" id="KW-1185">Reference proteome</keyword>
<comment type="similarity">
    <text evidence="2 6">Belongs to the group II decarboxylase family.</text>
</comment>
<dbReference type="PROSITE" id="PS00392">
    <property type="entry name" value="DDC_GAD_HDC_YDC"/>
    <property type="match status" value="1"/>
</dbReference>
<name>A0A9P8L0B2_9HYPO</name>
<evidence type="ECO:0000256" key="2">
    <source>
        <dbReference type="ARBA" id="ARBA00009533"/>
    </source>
</evidence>
<keyword evidence="4 6" id="KW-0456">Lyase</keyword>
<dbReference type="InterPro" id="IPR015421">
    <property type="entry name" value="PyrdxlP-dep_Trfase_major"/>
</dbReference>
<dbReference type="SUPFAM" id="SSF53383">
    <property type="entry name" value="PLP-dependent transferases"/>
    <property type="match status" value="1"/>
</dbReference>
<dbReference type="GO" id="GO:0005737">
    <property type="term" value="C:cytoplasm"/>
    <property type="evidence" value="ECO:0007669"/>
    <property type="project" value="TreeGrafter"/>
</dbReference>
<sequence length="504" mass="54848">MSDLFDIDAQAVRLKQRDLPPSSLPKSQTLPPLELIHAASAILPHPSDPGFLSGQPAADVARHITENIVPALCGQSQSSRYFGFVTGGVLPLAEWADNVVSHMDQNVQVHLPEQSVSTFVENAALQMLIGLLRLESEWKGRTFTTGATGSNVLGLACGREAILQKKGASVGELGLLGACVKAGVSEIQILTSGGHSSLSKAASVVGLGRASVKELPRSAAQPWKLDLDAVERELSRPGTASIIAVSMGEVNTGGYALDDVDEWKRLRQLADRYDAWIHADGAFGIFCSALDDRDEYRLLRNRVKGIDLADSITIDGHKMLNVPYDCGMFFTRTLSILESVFVNPNAAYLSSGPAASISSPLNIGLENSRRFRALPAYAVLLSEGRPGFANLFHNMAQLSRKLAVFLRESPYYDLLPDERGDIEEIFIIILFRAKDKKLNDELVAKINATRQLYVSGTSWKGEKAVRVAVSNWKVDVERDFKVVTTILNDVAEGPEFDIEKCLSS</sequence>
<dbReference type="AlphaFoldDB" id="A0A9P8L0B2"/>
<dbReference type="Proteomes" id="UP000826573">
    <property type="component" value="Unassembled WGS sequence"/>
</dbReference>
<dbReference type="InterPro" id="IPR002129">
    <property type="entry name" value="PyrdxlP-dep_de-COase"/>
</dbReference>
<dbReference type="EMBL" id="JAIMJC010000001">
    <property type="protein sequence ID" value="KAH0533211.1"/>
    <property type="molecule type" value="Genomic_DNA"/>
</dbReference>
<evidence type="ECO:0000256" key="3">
    <source>
        <dbReference type="ARBA" id="ARBA00022898"/>
    </source>
</evidence>
<dbReference type="InterPro" id="IPR010977">
    <property type="entry name" value="Aromatic_deC"/>
</dbReference>
<dbReference type="GO" id="GO:0030170">
    <property type="term" value="F:pyridoxal phosphate binding"/>
    <property type="evidence" value="ECO:0007669"/>
    <property type="project" value="InterPro"/>
</dbReference>
<dbReference type="GO" id="GO:0016831">
    <property type="term" value="F:carboxy-lyase activity"/>
    <property type="evidence" value="ECO:0007669"/>
    <property type="project" value="InterPro"/>
</dbReference>
<dbReference type="InterPro" id="IPR015424">
    <property type="entry name" value="PyrdxlP-dep_Trfase"/>
</dbReference>
<dbReference type="PANTHER" id="PTHR11999:SF165">
    <property type="entry name" value="DECARBOXYLASE, PUTATIVE (AFU_ORTHOLOGUE AFUA_2G04980)-RELATED"/>
    <property type="match status" value="1"/>
</dbReference>
<dbReference type="InterPro" id="IPR021115">
    <property type="entry name" value="Pyridoxal-P_BS"/>
</dbReference>
<evidence type="ECO:0000256" key="4">
    <source>
        <dbReference type="ARBA" id="ARBA00023239"/>
    </source>
</evidence>
<accession>A0A9P8L0B2</accession>
<reference evidence="7 8" key="1">
    <citation type="submission" date="2021-08" db="EMBL/GenBank/DDBJ databases">
        <title>The highly contiguous genome resource for Trichoderma semiorbis FJ059, a fungal antagonistic to plant pathogens.</title>
        <authorList>
            <person name="Liu T."/>
        </authorList>
    </citation>
    <scope>NUCLEOTIDE SEQUENCE [LARGE SCALE GENOMIC DNA]</scope>
    <source>
        <strain evidence="7 8">FJ059</strain>
    </source>
</reference>
<organism evidence="7 8">
    <name type="scientific">Trichoderma semiorbis</name>
    <dbReference type="NCBI Taxonomy" id="1491008"/>
    <lineage>
        <taxon>Eukaryota</taxon>
        <taxon>Fungi</taxon>
        <taxon>Dikarya</taxon>
        <taxon>Ascomycota</taxon>
        <taxon>Pezizomycotina</taxon>
        <taxon>Sordariomycetes</taxon>
        <taxon>Hypocreomycetidae</taxon>
        <taxon>Hypocreales</taxon>
        <taxon>Hypocreaceae</taxon>
        <taxon>Trichoderma</taxon>
    </lineage>
</organism>
<evidence type="ECO:0000256" key="5">
    <source>
        <dbReference type="PIRSR" id="PIRSR602129-50"/>
    </source>
</evidence>
<dbReference type="PANTHER" id="PTHR11999">
    <property type="entry name" value="GROUP II PYRIDOXAL-5-PHOSPHATE DECARBOXYLASE"/>
    <property type="match status" value="1"/>
</dbReference>
<dbReference type="InterPro" id="IPR015422">
    <property type="entry name" value="PyrdxlP-dep_Trfase_small"/>
</dbReference>
<comment type="caution">
    <text evidence="7">The sequence shown here is derived from an EMBL/GenBank/DDBJ whole genome shotgun (WGS) entry which is preliminary data.</text>
</comment>
<evidence type="ECO:0000313" key="7">
    <source>
        <dbReference type="EMBL" id="KAH0533211.1"/>
    </source>
</evidence>
<evidence type="ECO:0000313" key="8">
    <source>
        <dbReference type="Proteomes" id="UP000826573"/>
    </source>
</evidence>
<evidence type="ECO:0000256" key="1">
    <source>
        <dbReference type="ARBA" id="ARBA00001933"/>
    </source>
</evidence>
<evidence type="ECO:0000256" key="6">
    <source>
        <dbReference type="RuleBase" id="RU000382"/>
    </source>
</evidence>
<proteinExistence type="inferred from homology"/>
<evidence type="ECO:0008006" key="9">
    <source>
        <dbReference type="Google" id="ProtNLM"/>
    </source>
</evidence>
<dbReference type="Gene3D" id="3.90.1150.10">
    <property type="entry name" value="Aspartate Aminotransferase, domain 1"/>
    <property type="match status" value="1"/>
</dbReference>
<dbReference type="GO" id="GO:0019752">
    <property type="term" value="P:carboxylic acid metabolic process"/>
    <property type="evidence" value="ECO:0007669"/>
    <property type="project" value="InterPro"/>
</dbReference>
<keyword evidence="3 5" id="KW-0663">Pyridoxal phosphate</keyword>
<protein>
    <recommendedName>
        <fullName evidence="9">L-2,4-diaminobutyrate decarboxylase</fullName>
    </recommendedName>
</protein>